<keyword evidence="2" id="KW-1185">Reference proteome</keyword>
<organism evidence="1 2">
    <name type="scientific">Linderina macrospora</name>
    <dbReference type="NCBI Taxonomy" id="4868"/>
    <lineage>
        <taxon>Eukaryota</taxon>
        <taxon>Fungi</taxon>
        <taxon>Fungi incertae sedis</taxon>
        <taxon>Zoopagomycota</taxon>
        <taxon>Kickxellomycotina</taxon>
        <taxon>Kickxellomycetes</taxon>
        <taxon>Kickxellales</taxon>
        <taxon>Kickxellaceae</taxon>
        <taxon>Linderina</taxon>
    </lineage>
</organism>
<reference evidence="1" key="1">
    <citation type="submission" date="2022-07" db="EMBL/GenBank/DDBJ databases">
        <title>Phylogenomic reconstructions and comparative analyses of Kickxellomycotina fungi.</title>
        <authorList>
            <person name="Reynolds N.K."/>
            <person name="Stajich J.E."/>
            <person name="Barry K."/>
            <person name="Grigoriev I.V."/>
            <person name="Crous P."/>
            <person name="Smith M.E."/>
        </authorList>
    </citation>
    <scope>NUCLEOTIDE SEQUENCE</scope>
    <source>
        <strain evidence="1">NRRL 5244</strain>
    </source>
</reference>
<evidence type="ECO:0000313" key="2">
    <source>
        <dbReference type="Proteomes" id="UP001150603"/>
    </source>
</evidence>
<name>A0ACC1J465_9FUNG</name>
<proteinExistence type="predicted"/>
<gene>
    <name evidence="1" type="primary">LAS1</name>
    <name evidence="1" type="ORF">FBU59_005006</name>
</gene>
<dbReference type="EMBL" id="JANBPW010003825">
    <property type="protein sequence ID" value="KAJ1936588.1"/>
    <property type="molecule type" value="Genomic_DNA"/>
</dbReference>
<protein>
    <submittedName>
        <fullName evidence="1">rRNA-processing protein las1</fullName>
    </submittedName>
</protein>
<comment type="caution">
    <text evidence="1">The sequence shown here is derived from an EMBL/GenBank/DDBJ whole genome shotgun (WGS) entry which is preliminary data.</text>
</comment>
<dbReference type="Proteomes" id="UP001150603">
    <property type="component" value="Unassembled WGS sequence"/>
</dbReference>
<sequence>MHKTQATLGAYVEARAAAGDGKAKSAKAEKQAMGMLADLVGKLHADAIRLYLVPTLLEPGFLVPADKKMRPKFPDCKLSYDVVAPWKPVFKLFQETWGERVFFEELLSGLVNLLCPDSSETGIFGAIDDAVSTSHAAALVGWVYWILQVYYNPDDPSESIAIDDMLECCLRNPSYYARALLKVASAHDPSLKRELRPFVDYMGKALAALVAEEASAKGKTSKQAHASESAMLQEEELLQRRLDEFFGGSEDGAEAVPAPHMDDTAVGQVKPMRWQHVPEASWTAGPIGTINGGQIPNLELPLWLDSVSH</sequence>
<accession>A0ACC1J465</accession>
<evidence type="ECO:0000313" key="1">
    <source>
        <dbReference type="EMBL" id="KAJ1936588.1"/>
    </source>
</evidence>